<feature type="transmembrane region" description="Helical" evidence="2">
    <location>
        <begin position="150"/>
        <end position="176"/>
    </location>
</feature>
<name>A0A368S566_SETIT</name>
<feature type="transmembrane region" description="Helical" evidence="2">
    <location>
        <begin position="45"/>
        <end position="72"/>
    </location>
</feature>
<accession>A0A368S566</accession>
<organism evidence="3">
    <name type="scientific">Setaria italica</name>
    <name type="common">Foxtail millet</name>
    <name type="synonym">Panicum italicum</name>
    <dbReference type="NCBI Taxonomy" id="4555"/>
    <lineage>
        <taxon>Eukaryota</taxon>
        <taxon>Viridiplantae</taxon>
        <taxon>Streptophyta</taxon>
        <taxon>Embryophyta</taxon>
        <taxon>Tracheophyta</taxon>
        <taxon>Spermatophyta</taxon>
        <taxon>Magnoliopsida</taxon>
        <taxon>Liliopsida</taxon>
        <taxon>Poales</taxon>
        <taxon>Poaceae</taxon>
        <taxon>PACMAD clade</taxon>
        <taxon>Panicoideae</taxon>
        <taxon>Panicodae</taxon>
        <taxon>Paniceae</taxon>
        <taxon>Cenchrinae</taxon>
        <taxon>Setaria</taxon>
    </lineage>
</organism>
<dbReference type="KEGG" id="sita:101777399"/>
<feature type="compositionally biased region" description="Basic and acidic residues" evidence="1">
    <location>
        <begin position="730"/>
        <end position="744"/>
    </location>
</feature>
<evidence type="ECO:0000256" key="2">
    <source>
        <dbReference type="SAM" id="Phobius"/>
    </source>
</evidence>
<reference evidence="3" key="1">
    <citation type="journal article" date="2012" name="Nat. Biotechnol.">
        <title>Reference genome sequence of the model plant Setaria.</title>
        <authorList>
            <person name="Bennetzen J.L."/>
            <person name="Schmutz J."/>
            <person name="Wang H."/>
            <person name="Percifield R."/>
            <person name="Hawkins J."/>
            <person name="Pontaroli A.C."/>
            <person name="Estep M."/>
            <person name="Feng L."/>
            <person name="Vaughn J.N."/>
            <person name="Grimwood J."/>
            <person name="Jenkins J."/>
            <person name="Barry K."/>
            <person name="Lindquist E."/>
            <person name="Hellsten U."/>
            <person name="Deshpande S."/>
            <person name="Wang X."/>
            <person name="Wu X."/>
            <person name="Mitros T."/>
            <person name="Triplett J."/>
            <person name="Yang X."/>
            <person name="Ye C.Y."/>
            <person name="Mauro-Herrera M."/>
            <person name="Wang L."/>
            <person name="Li P."/>
            <person name="Sharma M."/>
            <person name="Sharma R."/>
            <person name="Ronald P.C."/>
            <person name="Panaud O."/>
            <person name="Kellogg E.A."/>
            <person name="Brutnell T.P."/>
            <person name="Doust A.N."/>
            <person name="Tuskan G.A."/>
            <person name="Rokhsar D."/>
            <person name="Devos K.M."/>
        </authorList>
    </citation>
    <scope>NUCLEOTIDE SEQUENCE [LARGE SCALE GENOMIC DNA]</scope>
    <source>
        <strain evidence="3">Yugu1</strain>
    </source>
</reference>
<sequence length="939" mass="104636">MAGSVGGEKREGRGSNPRPPTAHRSPLRRPGESTILSGYVACRMYLIMAVTGLGYLALTWSTVVLLGGFVTALQNKDFWCLTTISMLQAASIFNDLRDRLFIKLLKLILPGPTGNIGTYLSEWFDILKRNKSEFYETSYRSLRSLLSSHCCLAFVLAGPVFVLLVLFFIIIFPFPLYCLLCVAFYFVMSVYGFLGPIACFALALWRILQPDYGDTDGDASKGNLKPALIMFYWLILCQFVLYLVFIIANGFVEFLLVPLVSRDSKLTQVWGTKLVNMYLSDTGAKCWREGDPASISGRSLSRYAADLLDSESWEDNLFGARMLATFIRHGADVRSLLLPSRPKIQKLIDTLAWRGRGDREMRECAAGIVAHLAGDIHIPQFPGALRCISSLLQLQDESTATTYWDSDGQQVGDDGGKKRSKNWYGLLREIYLDWVSYDQQVGDDGGKKDGGCNKLILQGLAILERLASSDHHNCSDICSAPGLLHMITAPLYSGTFSGDINMSDWAHVVNAAFKVIYQLISHAPEDISTRLRLDISSNEHAMSNLKGILDQGTGIGLETQEQLLMRAMEILTELTLDSSVDLTSETKENLIKKQLQIFLADQGTQEPDSRTNPLIVTAGRTLVLLTSNSKTNPDFILKACDSDSLAPLTGLPDDENTVALPIEVTIEDKKNTVAHLTELLDATNNITYRTIAAEILENFCTHCDWNKHKQIMKELLLPKVVTEILSIKSDQPEGKISDEKENKPQSRTWTRSQKNNRGNQKNFVPPGKDEENQKDIAPGGKSMIRRKSSDEQNKQNKEQTAKKELQEALLSLALVICDKLISADDVIQEKALGGDAFVVKLKTIIDDNCQLRADSLRIVKLCGRIAASMMQSQPYAERFRNKKFAQSLTKASEIMSNLESCMIFAGTDFGLKKTVRPLLSELEKKVSDLEKKEVQLVRR</sequence>
<evidence type="ECO:0000256" key="1">
    <source>
        <dbReference type="SAM" id="MobiDB-lite"/>
    </source>
</evidence>
<keyword evidence="2" id="KW-1133">Transmembrane helix</keyword>
<feature type="compositionally biased region" description="Basic and acidic residues" evidence="1">
    <location>
        <begin position="787"/>
        <end position="800"/>
    </location>
</feature>
<protein>
    <submittedName>
        <fullName evidence="3">Uncharacterized protein</fullName>
    </submittedName>
</protein>
<dbReference type="InterPro" id="IPR016024">
    <property type="entry name" value="ARM-type_fold"/>
</dbReference>
<gene>
    <name evidence="3" type="ORF">SETIT_8G066600v2</name>
</gene>
<keyword evidence="2" id="KW-0472">Membrane</keyword>
<dbReference type="SUPFAM" id="SSF48371">
    <property type="entry name" value="ARM repeat"/>
    <property type="match status" value="1"/>
</dbReference>
<dbReference type="EMBL" id="CM003535">
    <property type="protein sequence ID" value="RCV37483.1"/>
    <property type="molecule type" value="Genomic_DNA"/>
</dbReference>
<keyword evidence="2" id="KW-0812">Transmembrane</keyword>
<dbReference type="Gene3D" id="1.25.10.10">
    <property type="entry name" value="Leucine-rich Repeat Variant"/>
    <property type="match status" value="1"/>
</dbReference>
<dbReference type="PANTHER" id="PTHR33115">
    <property type="entry name" value="ARM REPEAT SUPERFAMILY PROTEIN"/>
    <property type="match status" value="1"/>
</dbReference>
<feature type="compositionally biased region" description="Polar residues" evidence="1">
    <location>
        <begin position="745"/>
        <end position="762"/>
    </location>
</feature>
<dbReference type="PANTHER" id="PTHR33115:SF25">
    <property type="entry name" value="CONDENSIN COMPLEX SUBUNIT 1 C-TERMINAL DOMAIN-CONTAINING PROTEIN"/>
    <property type="match status" value="1"/>
</dbReference>
<feature type="region of interest" description="Disordered" evidence="1">
    <location>
        <begin position="730"/>
        <end position="800"/>
    </location>
</feature>
<dbReference type="OrthoDB" id="689499at2759"/>
<feature type="transmembrane region" description="Helical" evidence="2">
    <location>
        <begin position="229"/>
        <end position="252"/>
    </location>
</feature>
<reference evidence="3" key="2">
    <citation type="submission" date="2015-07" db="EMBL/GenBank/DDBJ databases">
        <authorList>
            <person name="Noorani M."/>
        </authorList>
    </citation>
    <scope>NUCLEOTIDE SEQUENCE</scope>
    <source>
        <strain evidence="3">Yugu1</strain>
    </source>
</reference>
<proteinExistence type="predicted"/>
<dbReference type="AlphaFoldDB" id="A0A368S566"/>
<feature type="transmembrane region" description="Helical" evidence="2">
    <location>
        <begin position="182"/>
        <end position="208"/>
    </location>
</feature>
<dbReference type="InterPro" id="IPR011989">
    <property type="entry name" value="ARM-like"/>
</dbReference>
<evidence type="ECO:0000313" key="3">
    <source>
        <dbReference type="EMBL" id="RCV37483.1"/>
    </source>
</evidence>
<feature type="region of interest" description="Disordered" evidence="1">
    <location>
        <begin position="1"/>
        <end position="30"/>
    </location>
</feature>